<accession>A0A183NIW5</accession>
<dbReference type="AlphaFoldDB" id="A0A183NIW5"/>
<protein>
    <submittedName>
        <fullName evidence="5">Uncharacterized protein</fullName>
    </submittedName>
</protein>
<organism evidence="5 6">
    <name type="scientific">Schistosoma mattheei</name>
    <dbReference type="NCBI Taxonomy" id="31246"/>
    <lineage>
        <taxon>Eukaryota</taxon>
        <taxon>Metazoa</taxon>
        <taxon>Spiralia</taxon>
        <taxon>Lophotrochozoa</taxon>
        <taxon>Platyhelminthes</taxon>
        <taxon>Trematoda</taxon>
        <taxon>Digenea</taxon>
        <taxon>Strigeidida</taxon>
        <taxon>Schistosomatoidea</taxon>
        <taxon>Schistosomatidae</taxon>
        <taxon>Schistosoma</taxon>
    </lineage>
</organism>
<dbReference type="GO" id="GO:0016020">
    <property type="term" value="C:membrane"/>
    <property type="evidence" value="ECO:0007669"/>
    <property type="project" value="UniProtKB-SubCell"/>
</dbReference>
<dbReference type="InterPro" id="IPR011701">
    <property type="entry name" value="MFS"/>
</dbReference>
<comment type="subcellular location">
    <subcellularLocation>
        <location evidence="1">Membrane</location>
        <topology evidence="1">Multi-pass membrane protein</topology>
    </subcellularLocation>
</comment>
<evidence type="ECO:0000256" key="4">
    <source>
        <dbReference type="ARBA" id="ARBA00023136"/>
    </source>
</evidence>
<keyword evidence="6" id="KW-1185">Reference proteome</keyword>
<evidence type="ECO:0000313" key="6">
    <source>
        <dbReference type="Proteomes" id="UP000269396"/>
    </source>
</evidence>
<evidence type="ECO:0000313" key="5">
    <source>
        <dbReference type="EMBL" id="VDO83799.1"/>
    </source>
</evidence>
<dbReference type="InterPro" id="IPR036259">
    <property type="entry name" value="MFS_trans_sf"/>
</dbReference>
<gene>
    <name evidence="5" type="ORF">SMTD_LOCUS2052</name>
</gene>
<dbReference type="Proteomes" id="UP000269396">
    <property type="component" value="Unassembled WGS sequence"/>
</dbReference>
<proteinExistence type="predicted"/>
<sequence length="244" mass="27434">MGLWNSHTSLGNIIGSVIAGIYVEANWGASFYLPGLIMMVGALVVYLTVIEHPNMVYNSASSEKTGTQIPMSGSIYGGNIDRVRSDKDGLKPLISDIEATRPINFIEALLLPSVFTYSLLLFFTKLVSYTFLYWLPNYLTIVEHVSAEQAAKLSVLFDVGGIIGGVLIGWFSDSQVSFISVHSTIRNKNLHIMLKLIINFYMSFFRHWTPFKYVYCIILSKSLCQTPKTIEWGQIQNKSFYSEE</sequence>
<dbReference type="Pfam" id="PF07690">
    <property type="entry name" value="MFS_1"/>
    <property type="match status" value="1"/>
</dbReference>
<dbReference type="EMBL" id="UZAL01002586">
    <property type="protein sequence ID" value="VDO83799.1"/>
    <property type="molecule type" value="Genomic_DNA"/>
</dbReference>
<keyword evidence="4" id="KW-0472">Membrane</keyword>
<reference evidence="5 6" key="1">
    <citation type="submission" date="2018-11" db="EMBL/GenBank/DDBJ databases">
        <authorList>
            <consortium name="Pathogen Informatics"/>
        </authorList>
    </citation>
    <scope>NUCLEOTIDE SEQUENCE [LARGE SCALE GENOMIC DNA]</scope>
    <source>
        <strain>Denwood</strain>
        <strain evidence="6">Zambia</strain>
    </source>
</reference>
<dbReference type="PANTHER" id="PTHR43184:SF12">
    <property type="entry name" value="SUGAR PHOSPHATE EXCHANGER 3"/>
    <property type="match status" value="1"/>
</dbReference>
<keyword evidence="3" id="KW-1133">Transmembrane helix</keyword>
<dbReference type="GO" id="GO:0022857">
    <property type="term" value="F:transmembrane transporter activity"/>
    <property type="evidence" value="ECO:0007669"/>
    <property type="project" value="InterPro"/>
</dbReference>
<evidence type="ECO:0000256" key="2">
    <source>
        <dbReference type="ARBA" id="ARBA00022692"/>
    </source>
</evidence>
<dbReference type="PROSITE" id="PS50850">
    <property type="entry name" value="MFS"/>
    <property type="match status" value="1"/>
</dbReference>
<evidence type="ECO:0000256" key="3">
    <source>
        <dbReference type="ARBA" id="ARBA00022989"/>
    </source>
</evidence>
<dbReference type="SUPFAM" id="SSF103473">
    <property type="entry name" value="MFS general substrate transporter"/>
    <property type="match status" value="1"/>
</dbReference>
<dbReference type="InterPro" id="IPR020846">
    <property type="entry name" value="MFS_dom"/>
</dbReference>
<name>A0A183NIW5_9TREM</name>
<dbReference type="STRING" id="31246.A0A183NIW5"/>
<keyword evidence="2" id="KW-0812">Transmembrane</keyword>
<dbReference type="PANTHER" id="PTHR43184">
    <property type="entry name" value="MAJOR FACILITATOR SUPERFAMILY TRANSPORTER 16, ISOFORM B"/>
    <property type="match status" value="1"/>
</dbReference>
<dbReference type="Gene3D" id="1.20.1250.20">
    <property type="entry name" value="MFS general substrate transporter like domains"/>
    <property type="match status" value="2"/>
</dbReference>
<evidence type="ECO:0000256" key="1">
    <source>
        <dbReference type="ARBA" id="ARBA00004141"/>
    </source>
</evidence>